<dbReference type="Pfam" id="PF06980">
    <property type="entry name" value="DUF1302"/>
    <property type="match status" value="1"/>
</dbReference>
<organism evidence="1 2">
    <name type="scientific">Wenzhouxiangella marina</name>
    <dbReference type="NCBI Taxonomy" id="1579979"/>
    <lineage>
        <taxon>Bacteria</taxon>
        <taxon>Pseudomonadati</taxon>
        <taxon>Pseudomonadota</taxon>
        <taxon>Gammaproteobacteria</taxon>
        <taxon>Chromatiales</taxon>
        <taxon>Wenzhouxiangellaceae</taxon>
        <taxon>Wenzhouxiangella</taxon>
    </lineage>
</organism>
<accession>A0A0K0XZ44</accession>
<evidence type="ECO:0000313" key="1">
    <source>
        <dbReference type="EMBL" id="AKS42958.1"/>
    </source>
</evidence>
<protein>
    <submittedName>
        <fullName evidence="1">Uncharacterized protein</fullName>
    </submittedName>
</protein>
<dbReference type="PATRIC" id="fig|1579979.3.peg.2656"/>
<keyword evidence="2" id="KW-1185">Reference proteome</keyword>
<sequence length="631" mass="68840">MNLHKNTARRQARLMRPCLLASAIGLALVANSAQAIDLSTDEVSIRLDTTISYGSGMRVSGRDDDLIAKSHFNPLIVQAPLEQQILAPGRFSANSDDGNLNFDNGDFIFNAARITSELQVDYKNYGFFVRGNYFYDFTLNDMDELSDGAKDFAGSRGRLLDAYAYKDFDIGERMLSVRLGRQVVSWGESTFLAGGINTINPVDLTALRTAGAELKEAFLPQNMLWGSIDLTPNMSMEGVVLFEWDPVEAEPVGTYFATNDFATAGGRYAMLNFGLVPQPVRNADLFDPVCAGGNFGASDAPLPPTLVALGCSAAFPRGSNIEPDANGFDGQWGLAFRYFAPQLNDTEFGLYYLRYHSRLPLLSGQAVLNSNVSTGAVLVEYPEDIDLFGLSFNTTIPGGWSLAGELSYRDNVPIQIDDVELLFAGLSPLNAAIPNEYERFRSQLGSYAPGEYIPGYERRKASQFQFTLTKLIGPNNWIGADQVAVVGEFGATNYWNLPSHDELRFEGPGTDTGGGPSRLTGAARNPVTTPDGFATSFSWGYRLVVAPTYNAVFGTSWNMTPRVAFNHDVQGVTPGPGGNFIEGRKQVTLGVNFSRLSTWQFGFAYTNFFGAGINNLLSDRDFVSASISYSF</sequence>
<dbReference type="EMBL" id="CP012154">
    <property type="protein sequence ID" value="AKS42958.1"/>
    <property type="molecule type" value="Genomic_DNA"/>
</dbReference>
<dbReference type="OrthoDB" id="7000272at2"/>
<dbReference type="Proteomes" id="UP000066624">
    <property type="component" value="Chromosome"/>
</dbReference>
<gene>
    <name evidence="1" type="ORF">WM2015_2600</name>
</gene>
<dbReference type="RefSeq" id="WP_049726479.1">
    <property type="nucleotide sequence ID" value="NZ_CP012154.1"/>
</dbReference>
<proteinExistence type="predicted"/>
<reference evidence="2" key="1">
    <citation type="submission" date="2015-07" db="EMBL/GenBank/DDBJ databases">
        <authorList>
            <person name="Kim K.M."/>
        </authorList>
    </citation>
    <scope>NUCLEOTIDE SEQUENCE [LARGE SCALE GENOMIC DNA]</scope>
    <source>
        <strain evidence="2">KCTC 42284</strain>
    </source>
</reference>
<dbReference type="KEGG" id="wma:WM2015_2600"/>
<evidence type="ECO:0000313" key="2">
    <source>
        <dbReference type="Proteomes" id="UP000066624"/>
    </source>
</evidence>
<name>A0A0K0XZ44_9GAMM</name>
<dbReference type="STRING" id="1579979.WM2015_2600"/>
<dbReference type="InterPro" id="IPR010727">
    <property type="entry name" value="DUF1302"/>
</dbReference>
<dbReference type="AlphaFoldDB" id="A0A0K0XZ44"/>